<dbReference type="Proteomes" id="UP000598217">
    <property type="component" value="Unassembled WGS sequence"/>
</dbReference>
<gene>
    <name evidence="1" type="ORF">H4W79_003101</name>
</gene>
<evidence type="ECO:0000313" key="2">
    <source>
        <dbReference type="Proteomes" id="UP000598217"/>
    </source>
</evidence>
<name>A0ABR9HIN0_9ACTN</name>
<reference evidence="1 2" key="1">
    <citation type="submission" date="2020-10" db="EMBL/GenBank/DDBJ databases">
        <title>Sequencing the genomes of 1000 actinobacteria strains.</title>
        <authorList>
            <person name="Klenk H.-P."/>
        </authorList>
    </citation>
    <scope>NUCLEOTIDE SEQUENCE [LARGE SCALE GENOMIC DNA]</scope>
    <source>
        <strain evidence="1 2">DSM 45157</strain>
    </source>
</reference>
<comment type="caution">
    <text evidence="1">The sequence shown here is derived from an EMBL/GenBank/DDBJ whole genome shotgun (WGS) entry which is preliminary data.</text>
</comment>
<dbReference type="RefSeq" id="WP_191271835.1">
    <property type="nucleotide sequence ID" value="NZ_BMXJ01000005.1"/>
</dbReference>
<evidence type="ECO:0008006" key="3">
    <source>
        <dbReference type="Google" id="ProtNLM"/>
    </source>
</evidence>
<dbReference type="EMBL" id="JADBDY010000001">
    <property type="protein sequence ID" value="MBE1458887.1"/>
    <property type="molecule type" value="Genomic_DNA"/>
</dbReference>
<sequence length="268" mass="29049">MNEISMFGGGAMSLWNSQKLNPYRAVVAVDARDFSSLDSDGMAVVNEDVLLLLSKAMSAVGLDSWEERYFGQHTGDGYVAGVGPEHLPALVSCLPRALNDMLRGHPRPDGRPLQLRLSVHVGPLPDSGIGDPMVETHRLLDDDRLRGLLARATPELTSLAMIVSERAYEDVFRSGGATNGARAEEFAHCLVRVKSFEKPAWVHVPGLDWGLADPELLLTEQAHTDAPSEQAESYQLSASKFSARGNGTIVQTEHFTNHSINNHAGGGR</sequence>
<evidence type="ECO:0000313" key="1">
    <source>
        <dbReference type="EMBL" id="MBE1458887.1"/>
    </source>
</evidence>
<keyword evidence="2" id="KW-1185">Reference proteome</keyword>
<organism evidence="1 2">
    <name type="scientific">Nocardiopsis terrae</name>
    <dbReference type="NCBI Taxonomy" id="372655"/>
    <lineage>
        <taxon>Bacteria</taxon>
        <taxon>Bacillati</taxon>
        <taxon>Actinomycetota</taxon>
        <taxon>Actinomycetes</taxon>
        <taxon>Streptosporangiales</taxon>
        <taxon>Nocardiopsidaceae</taxon>
        <taxon>Nocardiopsis</taxon>
    </lineage>
</organism>
<proteinExistence type="predicted"/>
<accession>A0ABR9HIN0</accession>
<protein>
    <recommendedName>
        <fullName evidence="3">Guanylate cyclase domain-containing protein</fullName>
    </recommendedName>
</protein>